<protein>
    <submittedName>
        <fullName evidence="2">Uncharacterized protein</fullName>
    </submittedName>
</protein>
<reference evidence="2 3" key="1">
    <citation type="submission" date="2024-05" db="EMBL/GenBank/DDBJ databases">
        <authorList>
            <person name="Liu Q."/>
            <person name="Xin Y.-H."/>
        </authorList>
    </citation>
    <scope>NUCLEOTIDE SEQUENCE [LARGE SCALE GENOMIC DNA]</scope>
    <source>
        <strain evidence="2 3">CGMCC 1.15349</strain>
    </source>
</reference>
<feature type="chain" id="PRO_5046042248" evidence="1">
    <location>
        <begin position="25"/>
        <end position="210"/>
    </location>
</feature>
<keyword evidence="3" id="KW-1185">Reference proteome</keyword>
<evidence type="ECO:0000256" key="1">
    <source>
        <dbReference type="SAM" id="SignalP"/>
    </source>
</evidence>
<keyword evidence="1" id="KW-0732">Signal</keyword>
<organism evidence="2 3">
    <name type="scientific">Sphingomonas qilianensis</name>
    <dbReference type="NCBI Taxonomy" id="1736690"/>
    <lineage>
        <taxon>Bacteria</taxon>
        <taxon>Pseudomonadati</taxon>
        <taxon>Pseudomonadota</taxon>
        <taxon>Alphaproteobacteria</taxon>
        <taxon>Sphingomonadales</taxon>
        <taxon>Sphingomonadaceae</taxon>
        <taxon>Sphingomonas</taxon>
    </lineage>
</organism>
<sequence>MNRFSTALSGAFFIVSATSGAALAQSSTPAASPATVAAFQPAKGETVLRVGTAVPLRTTEELTTKGKKLKVGQRFNLEVSENVVINGTTVIPAGSPAVGEIMEVRNKGMWGKSGHFGARVLYLTANGRQIRLTGAFDDKGTAGGIGATAVSALVFLPAGFFMTGTSAMVAAGSPVKGFIDEDVQFAAVAAPSQPMVVAAPVAQVPVAPTK</sequence>
<accession>A0ABU9XNX3</accession>
<dbReference type="RefSeq" id="WP_345863050.1">
    <property type="nucleotide sequence ID" value="NZ_JBDIMF010000001.1"/>
</dbReference>
<evidence type="ECO:0000313" key="2">
    <source>
        <dbReference type="EMBL" id="MEN2785527.1"/>
    </source>
</evidence>
<feature type="signal peptide" evidence="1">
    <location>
        <begin position="1"/>
        <end position="24"/>
    </location>
</feature>
<dbReference type="Proteomes" id="UP001404104">
    <property type="component" value="Unassembled WGS sequence"/>
</dbReference>
<dbReference type="EMBL" id="JBDIMF010000001">
    <property type="protein sequence ID" value="MEN2785527.1"/>
    <property type="molecule type" value="Genomic_DNA"/>
</dbReference>
<comment type="caution">
    <text evidence="2">The sequence shown here is derived from an EMBL/GenBank/DDBJ whole genome shotgun (WGS) entry which is preliminary data.</text>
</comment>
<evidence type="ECO:0000313" key="3">
    <source>
        <dbReference type="Proteomes" id="UP001404104"/>
    </source>
</evidence>
<gene>
    <name evidence="2" type="ORF">ABC969_03720</name>
</gene>
<proteinExistence type="predicted"/>
<name>A0ABU9XNX3_9SPHN</name>